<evidence type="ECO:0000313" key="2">
    <source>
        <dbReference type="Proteomes" id="UP000010866"/>
    </source>
</evidence>
<dbReference type="RefSeq" id="WP_015323768.1">
    <property type="nucleotide sequence ID" value="NC_019977.1"/>
</dbReference>
<gene>
    <name evidence="1" type="ordered locus">Metho_0326</name>
</gene>
<dbReference type="Proteomes" id="UP000010866">
    <property type="component" value="Chromosome"/>
</dbReference>
<keyword evidence="2" id="KW-1185">Reference proteome</keyword>
<dbReference type="OrthoDB" id="60650at2157"/>
<dbReference type="GeneID" id="14407432"/>
<organism evidence="1 2">
    <name type="scientific">Methanomethylovorans hollandica (strain DSM 15978 / NBRC 107637 / DMS1)</name>
    <dbReference type="NCBI Taxonomy" id="867904"/>
    <lineage>
        <taxon>Archaea</taxon>
        <taxon>Methanobacteriati</taxon>
        <taxon>Methanobacteriota</taxon>
        <taxon>Stenosarchaea group</taxon>
        <taxon>Methanomicrobia</taxon>
        <taxon>Methanosarcinales</taxon>
        <taxon>Methanosarcinaceae</taxon>
        <taxon>Methanomethylovorans</taxon>
    </lineage>
</organism>
<proteinExistence type="predicted"/>
<dbReference type="EMBL" id="CP003362">
    <property type="protein sequence ID" value="AGB48599.1"/>
    <property type="molecule type" value="Genomic_DNA"/>
</dbReference>
<dbReference type="KEGG" id="mhz:Metho_0326"/>
<dbReference type="STRING" id="867904.Metho_0326"/>
<dbReference type="AlphaFoldDB" id="L0KX87"/>
<accession>L0KX87</accession>
<dbReference type="HOGENOM" id="CLU_060685_2_0_2"/>
<name>L0KX87_METHD</name>
<sequence>MSNTKKKKSSFLNLLKTINRPKYRDLDISTNNMNVNWEHIPELPLVGDTLTITGSTDPEAKVKVKVSFEKKVPVIDGKYEYNMDKVEIPDGPNKFTIKGRKAKDLSFSVKMFITYTRTFEANSDEAVYSEENVPSGKYDISIHGQAKEGEKEVTIYLEAAEIIDADNEGKFTYDYNTAALPAGDFNLLVGDSDRKITLSAAM</sequence>
<protein>
    <submittedName>
        <fullName evidence="1">Uncharacterized protein</fullName>
    </submittedName>
</protein>
<reference evidence="2" key="1">
    <citation type="submission" date="2012-02" db="EMBL/GenBank/DDBJ databases">
        <title>Complete sequence of chromosome of Methanomethylovorans hollandica DSM 15978.</title>
        <authorList>
            <person name="Lucas S."/>
            <person name="Copeland A."/>
            <person name="Lapidus A."/>
            <person name="Glavina del Rio T."/>
            <person name="Dalin E."/>
            <person name="Tice H."/>
            <person name="Bruce D."/>
            <person name="Goodwin L."/>
            <person name="Pitluck S."/>
            <person name="Peters L."/>
            <person name="Mikhailova N."/>
            <person name="Held B."/>
            <person name="Kyrpides N."/>
            <person name="Mavromatis K."/>
            <person name="Ivanova N."/>
            <person name="Brettin T."/>
            <person name="Detter J.C."/>
            <person name="Han C."/>
            <person name="Larimer F."/>
            <person name="Land M."/>
            <person name="Hauser L."/>
            <person name="Markowitz V."/>
            <person name="Cheng J.-F."/>
            <person name="Hugenholtz P."/>
            <person name="Woyke T."/>
            <person name="Wu D."/>
            <person name="Spring S."/>
            <person name="Schroeder M."/>
            <person name="Brambilla E."/>
            <person name="Klenk H.-P."/>
            <person name="Eisen J.A."/>
        </authorList>
    </citation>
    <scope>NUCLEOTIDE SEQUENCE [LARGE SCALE GENOMIC DNA]</scope>
    <source>
        <strain evidence="2">DSM 15978 / NBRC 107637 / DMS1</strain>
    </source>
</reference>
<evidence type="ECO:0000313" key="1">
    <source>
        <dbReference type="EMBL" id="AGB48599.1"/>
    </source>
</evidence>